<evidence type="ECO:0008006" key="3">
    <source>
        <dbReference type="Google" id="ProtNLM"/>
    </source>
</evidence>
<protein>
    <recommendedName>
        <fullName evidence="3">VWFA domain-containing protein</fullName>
    </recommendedName>
</protein>
<dbReference type="Proteomes" id="UP001186944">
    <property type="component" value="Unassembled WGS sequence"/>
</dbReference>
<organism evidence="1 2">
    <name type="scientific">Pinctada imbricata</name>
    <name type="common">Atlantic pearl-oyster</name>
    <name type="synonym">Pinctada martensii</name>
    <dbReference type="NCBI Taxonomy" id="66713"/>
    <lineage>
        <taxon>Eukaryota</taxon>
        <taxon>Metazoa</taxon>
        <taxon>Spiralia</taxon>
        <taxon>Lophotrochozoa</taxon>
        <taxon>Mollusca</taxon>
        <taxon>Bivalvia</taxon>
        <taxon>Autobranchia</taxon>
        <taxon>Pteriomorphia</taxon>
        <taxon>Pterioida</taxon>
        <taxon>Pterioidea</taxon>
        <taxon>Pteriidae</taxon>
        <taxon>Pinctada</taxon>
    </lineage>
</organism>
<dbReference type="PANTHER" id="PTHR47824:SF3">
    <property type="entry name" value="UBIQUITIN-LIKE DOMAIN-CONTAINING PROTEIN"/>
    <property type="match status" value="1"/>
</dbReference>
<proteinExistence type="predicted"/>
<gene>
    <name evidence="1" type="ORF">FSP39_007404</name>
</gene>
<dbReference type="SUPFAM" id="SSF53300">
    <property type="entry name" value="vWA-like"/>
    <property type="match status" value="1"/>
</dbReference>
<comment type="caution">
    <text evidence="1">The sequence shown here is derived from an EMBL/GenBank/DDBJ whole genome shotgun (WGS) entry which is preliminary data.</text>
</comment>
<reference evidence="1" key="1">
    <citation type="submission" date="2019-08" db="EMBL/GenBank/DDBJ databases">
        <title>The improved chromosome-level genome for the pearl oyster Pinctada fucata martensii using PacBio sequencing and Hi-C.</title>
        <authorList>
            <person name="Zheng Z."/>
        </authorList>
    </citation>
    <scope>NUCLEOTIDE SEQUENCE</scope>
    <source>
        <strain evidence="1">ZZ-2019</strain>
        <tissue evidence="1">Adductor muscle</tissue>
    </source>
</reference>
<name>A0AA88Y2R1_PINIB</name>
<evidence type="ECO:0000313" key="2">
    <source>
        <dbReference type="Proteomes" id="UP001186944"/>
    </source>
</evidence>
<evidence type="ECO:0000313" key="1">
    <source>
        <dbReference type="EMBL" id="KAK3092804.1"/>
    </source>
</evidence>
<dbReference type="AlphaFoldDB" id="A0AA88Y2R1"/>
<dbReference type="InterPro" id="IPR036465">
    <property type="entry name" value="vWFA_dom_sf"/>
</dbReference>
<dbReference type="EMBL" id="VSWD01000009">
    <property type="protein sequence ID" value="KAK3092804.1"/>
    <property type="molecule type" value="Genomic_DNA"/>
</dbReference>
<dbReference type="Gene3D" id="3.40.50.410">
    <property type="entry name" value="von Willebrand factor, type A domain"/>
    <property type="match status" value="1"/>
</dbReference>
<accession>A0AA88Y2R1</accession>
<keyword evidence="2" id="KW-1185">Reference proteome</keyword>
<sequence length="417" mass="47392">MSKYSFFRLNEMAVTLRGPFEICFSFDTTGSMSSSITEVKGRVQDMIHGDYCDKNSSYVTKHIDFITNVADFCKWVKNVGSTGGGDSDECYELVLHEVQDLSWTPGSQRALVMTGDANPHEPNYPQNTLKLDWRKETDKLAAMVYENEVRARYASKGIHKDLDAMFGALRDDKSGPVAIDTSSSAPLTKKLPFKPSISKKPSLTKSASITSLKKAASLMMPTKKISRPRKRLTAEERKKQKQLSKFKFENLPKLKREYVTENYFNLNMLSWTPWQLAISSKAAHEMENSEQWMDRKDDKGCKRCQLFGGKTNVAALYEISVQRCQKAKRYVLYSKFCSGFTKSWDSRLLGGRSIRAQIDNVLSQGCNVYIRRAVLGSESKQEVSKSLKRYDYAWRKLRLQRSGPRAIVKSSVKLSVS</sequence>
<dbReference type="PANTHER" id="PTHR47824">
    <property type="entry name" value="UBIQUITIN-LIKE DOMAIN-CONTAINING PROTEIN"/>
    <property type="match status" value="1"/>
</dbReference>